<accession>A0A8K0SS12</accession>
<protein>
    <submittedName>
        <fullName evidence="2">Uncharacterized protein</fullName>
    </submittedName>
</protein>
<name>A0A8K0SS12_9HYPO</name>
<reference evidence="2" key="1">
    <citation type="journal article" date="2021" name="Nat. Commun.">
        <title>Genetic determinants of endophytism in the Arabidopsis root mycobiome.</title>
        <authorList>
            <person name="Mesny F."/>
            <person name="Miyauchi S."/>
            <person name="Thiergart T."/>
            <person name="Pickel B."/>
            <person name="Atanasova L."/>
            <person name="Karlsson M."/>
            <person name="Huettel B."/>
            <person name="Barry K.W."/>
            <person name="Haridas S."/>
            <person name="Chen C."/>
            <person name="Bauer D."/>
            <person name="Andreopoulos W."/>
            <person name="Pangilinan J."/>
            <person name="LaButti K."/>
            <person name="Riley R."/>
            <person name="Lipzen A."/>
            <person name="Clum A."/>
            <person name="Drula E."/>
            <person name="Henrissat B."/>
            <person name="Kohler A."/>
            <person name="Grigoriev I.V."/>
            <person name="Martin F.M."/>
            <person name="Hacquard S."/>
        </authorList>
    </citation>
    <scope>NUCLEOTIDE SEQUENCE</scope>
    <source>
        <strain evidence="2">MPI-CAGE-CH-0235</strain>
    </source>
</reference>
<evidence type="ECO:0000313" key="3">
    <source>
        <dbReference type="Proteomes" id="UP000813444"/>
    </source>
</evidence>
<gene>
    <name evidence="2" type="ORF">B0I35DRAFT_435628</name>
</gene>
<evidence type="ECO:0000313" key="2">
    <source>
        <dbReference type="EMBL" id="KAH7313670.1"/>
    </source>
</evidence>
<comment type="caution">
    <text evidence="2">The sequence shown here is derived from an EMBL/GenBank/DDBJ whole genome shotgun (WGS) entry which is preliminary data.</text>
</comment>
<keyword evidence="3" id="KW-1185">Reference proteome</keyword>
<sequence>MRWNGKRPAGKQASKPASQSNGPRRVGELEGSHSQAQDEMEGKQREYLGGGGRHLGAQCWLHRPAKQRTCLPALRIHPSYFPALAALHGFSRLFLVNVSLFVDRNFRNFRGGEEHHAHLRHSTRRLARRLWVKSPRWALFLAHIQPPPFPSVAFPSPLFWDDVPTGARKVDRLSWNKSLAPQWGRRRPGQYPAVSPPCLMLRNPA</sequence>
<dbReference type="EMBL" id="JAGPNK010000009">
    <property type="protein sequence ID" value="KAH7313670.1"/>
    <property type="molecule type" value="Genomic_DNA"/>
</dbReference>
<evidence type="ECO:0000256" key="1">
    <source>
        <dbReference type="SAM" id="MobiDB-lite"/>
    </source>
</evidence>
<proteinExistence type="predicted"/>
<feature type="region of interest" description="Disordered" evidence="1">
    <location>
        <begin position="1"/>
        <end position="41"/>
    </location>
</feature>
<organism evidence="2 3">
    <name type="scientific">Stachybotrys elegans</name>
    <dbReference type="NCBI Taxonomy" id="80388"/>
    <lineage>
        <taxon>Eukaryota</taxon>
        <taxon>Fungi</taxon>
        <taxon>Dikarya</taxon>
        <taxon>Ascomycota</taxon>
        <taxon>Pezizomycotina</taxon>
        <taxon>Sordariomycetes</taxon>
        <taxon>Hypocreomycetidae</taxon>
        <taxon>Hypocreales</taxon>
        <taxon>Stachybotryaceae</taxon>
        <taxon>Stachybotrys</taxon>
    </lineage>
</organism>
<dbReference type="Proteomes" id="UP000813444">
    <property type="component" value="Unassembled WGS sequence"/>
</dbReference>
<dbReference type="AlphaFoldDB" id="A0A8K0SS12"/>